<sequence>MNSTAARHNEFFVFIGPPMTGDCGLVSDWISLGEQDSHNLSFYHIGYVCRNTIKGETLDPEASGDDVIPIGDFVISYSTVVNTRKYLKSLSALLYRYRCKYIVMFYELSCDIMYCELFANQLSVLLVDSEYENFEIIDVQRLRPGRTKFSVLRLENKNYDGPYAPSDFVAF</sequence>
<evidence type="ECO:0000313" key="1">
    <source>
        <dbReference type="EMBL" id="VDK36552.1"/>
    </source>
</evidence>
<dbReference type="AlphaFoldDB" id="A0A3P6PI84"/>
<dbReference type="EMBL" id="UYRU01003838">
    <property type="protein sequence ID" value="VDK36552.1"/>
    <property type="molecule type" value="Genomic_DNA"/>
</dbReference>
<name>A0A3P6PI84_DIBLA</name>
<protein>
    <submittedName>
        <fullName evidence="1">Uncharacterized protein</fullName>
    </submittedName>
</protein>
<reference evidence="1 2" key="1">
    <citation type="submission" date="2018-11" db="EMBL/GenBank/DDBJ databases">
        <authorList>
            <consortium name="Pathogen Informatics"/>
        </authorList>
    </citation>
    <scope>NUCLEOTIDE SEQUENCE [LARGE SCALE GENOMIC DNA]</scope>
</reference>
<evidence type="ECO:0000313" key="2">
    <source>
        <dbReference type="Proteomes" id="UP000281553"/>
    </source>
</evidence>
<keyword evidence="2" id="KW-1185">Reference proteome</keyword>
<proteinExistence type="predicted"/>
<gene>
    <name evidence="1" type="ORF">DILT_LOCUS777</name>
</gene>
<organism evidence="1 2">
    <name type="scientific">Dibothriocephalus latus</name>
    <name type="common">Fish tapeworm</name>
    <name type="synonym">Diphyllobothrium latum</name>
    <dbReference type="NCBI Taxonomy" id="60516"/>
    <lineage>
        <taxon>Eukaryota</taxon>
        <taxon>Metazoa</taxon>
        <taxon>Spiralia</taxon>
        <taxon>Lophotrochozoa</taxon>
        <taxon>Platyhelminthes</taxon>
        <taxon>Cestoda</taxon>
        <taxon>Eucestoda</taxon>
        <taxon>Diphyllobothriidea</taxon>
        <taxon>Diphyllobothriidae</taxon>
        <taxon>Dibothriocephalus</taxon>
    </lineage>
</organism>
<dbReference type="Proteomes" id="UP000281553">
    <property type="component" value="Unassembled WGS sequence"/>
</dbReference>
<accession>A0A3P6PI84</accession>